<dbReference type="CDD" id="cd02002">
    <property type="entry name" value="TPP_BFDC"/>
    <property type="match status" value="1"/>
</dbReference>
<feature type="domain" description="Thiamine pyrophosphate enzyme N-terminal TPP-binding" evidence="6">
    <location>
        <begin position="4"/>
        <end position="104"/>
    </location>
</feature>
<dbReference type="InterPro" id="IPR045229">
    <property type="entry name" value="TPP_enz"/>
</dbReference>
<gene>
    <name evidence="7" type="ORF">BU204_09395</name>
</gene>
<dbReference type="GO" id="GO:0030976">
    <property type="term" value="F:thiamine pyrophosphate binding"/>
    <property type="evidence" value="ECO:0007669"/>
    <property type="project" value="InterPro"/>
</dbReference>
<feature type="domain" description="Thiamine pyrophosphate enzyme central" evidence="4">
    <location>
        <begin position="188"/>
        <end position="276"/>
    </location>
</feature>
<dbReference type="Gene3D" id="3.40.50.1220">
    <property type="entry name" value="TPP-binding domain"/>
    <property type="match status" value="1"/>
</dbReference>
<evidence type="ECO:0000313" key="8">
    <source>
        <dbReference type="Proteomes" id="UP000185596"/>
    </source>
</evidence>
<evidence type="ECO:0000256" key="1">
    <source>
        <dbReference type="ARBA" id="ARBA00007812"/>
    </source>
</evidence>
<dbReference type="InterPro" id="IPR029035">
    <property type="entry name" value="DHS-like_NAD/FAD-binding_dom"/>
</dbReference>
<evidence type="ECO:0000259" key="5">
    <source>
        <dbReference type="Pfam" id="PF02775"/>
    </source>
</evidence>
<dbReference type="Pfam" id="PF00205">
    <property type="entry name" value="TPP_enzyme_M"/>
    <property type="match status" value="1"/>
</dbReference>
<dbReference type="InterPro" id="IPR012000">
    <property type="entry name" value="Thiamin_PyroP_enz_cen_dom"/>
</dbReference>
<dbReference type="PANTHER" id="PTHR18968:SF133">
    <property type="entry name" value="BENZOYLFORMATE DECARBOXYLASE"/>
    <property type="match status" value="1"/>
</dbReference>
<proteinExistence type="inferred from homology"/>
<dbReference type="InterPro" id="IPR000399">
    <property type="entry name" value="TPP-bd_CS"/>
</dbReference>
<dbReference type="InterPro" id="IPR029061">
    <property type="entry name" value="THDP-binding"/>
</dbReference>
<dbReference type="STRING" id="1912961.BU204_09395"/>
<dbReference type="InterPro" id="IPR012001">
    <property type="entry name" value="Thiamin_PyroP_enz_TPP-bd_dom"/>
</dbReference>
<dbReference type="CDD" id="cd07035">
    <property type="entry name" value="TPP_PYR_POX_like"/>
    <property type="match status" value="1"/>
</dbReference>
<dbReference type="SUPFAM" id="SSF52467">
    <property type="entry name" value="DHS-like NAD/FAD-binding domain"/>
    <property type="match status" value="1"/>
</dbReference>
<dbReference type="Gene3D" id="3.40.50.970">
    <property type="match status" value="2"/>
</dbReference>
<dbReference type="GO" id="GO:0050660">
    <property type="term" value="F:flavin adenine dinucleotide binding"/>
    <property type="evidence" value="ECO:0007669"/>
    <property type="project" value="TreeGrafter"/>
</dbReference>
<evidence type="ECO:0000259" key="4">
    <source>
        <dbReference type="Pfam" id="PF00205"/>
    </source>
</evidence>
<evidence type="ECO:0000256" key="3">
    <source>
        <dbReference type="RuleBase" id="RU362132"/>
    </source>
</evidence>
<evidence type="ECO:0000256" key="2">
    <source>
        <dbReference type="ARBA" id="ARBA00023052"/>
    </source>
</evidence>
<evidence type="ECO:0000259" key="6">
    <source>
        <dbReference type="Pfam" id="PF02776"/>
    </source>
</evidence>
<comment type="caution">
    <text evidence="7">The sequence shown here is derived from an EMBL/GenBank/DDBJ whole genome shotgun (WGS) entry which is preliminary data.</text>
</comment>
<dbReference type="Pfam" id="PF02775">
    <property type="entry name" value="TPP_enzyme_C"/>
    <property type="match status" value="1"/>
</dbReference>
<organism evidence="7 8">
    <name type="scientific">Actinophytocola xanthii</name>
    <dbReference type="NCBI Taxonomy" id="1912961"/>
    <lineage>
        <taxon>Bacteria</taxon>
        <taxon>Bacillati</taxon>
        <taxon>Actinomycetota</taxon>
        <taxon>Actinomycetes</taxon>
        <taxon>Pseudonocardiales</taxon>
        <taxon>Pseudonocardiaceae</taxon>
    </lineage>
</organism>
<dbReference type="PROSITE" id="PS00187">
    <property type="entry name" value="TPP_ENZYMES"/>
    <property type="match status" value="1"/>
</dbReference>
<keyword evidence="2 3" id="KW-0786">Thiamine pyrophosphate</keyword>
<dbReference type="InterPro" id="IPR011766">
    <property type="entry name" value="TPP_enzyme_TPP-bd"/>
</dbReference>
<dbReference type="SUPFAM" id="SSF52518">
    <property type="entry name" value="Thiamin diphosphate-binding fold (THDP-binding)"/>
    <property type="match status" value="2"/>
</dbReference>
<keyword evidence="8" id="KW-1185">Reference proteome</keyword>
<evidence type="ECO:0000313" key="7">
    <source>
        <dbReference type="EMBL" id="OLF17711.1"/>
    </source>
</evidence>
<dbReference type="GO" id="GO:0003984">
    <property type="term" value="F:acetolactate synthase activity"/>
    <property type="evidence" value="ECO:0007669"/>
    <property type="project" value="TreeGrafter"/>
</dbReference>
<dbReference type="NCBIfam" id="NF005485">
    <property type="entry name" value="PRK07092.1"/>
    <property type="match status" value="1"/>
</dbReference>
<dbReference type="AlphaFoldDB" id="A0A1Q8CTK8"/>
<dbReference type="Proteomes" id="UP000185596">
    <property type="component" value="Unassembled WGS sequence"/>
</dbReference>
<dbReference type="RefSeq" id="WP_075125215.1">
    <property type="nucleotide sequence ID" value="NZ_MSIE01000014.1"/>
</dbReference>
<dbReference type="EMBL" id="MSIE01000014">
    <property type="protein sequence ID" value="OLF17711.1"/>
    <property type="molecule type" value="Genomic_DNA"/>
</dbReference>
<name>A0A1Q8CTK8_9PSEU</name>
<comment type="similarity">
    <text evidence="1 3">Belongs to the TPP enzyme family.</text>
</comment>
<dbReference type="GO" id="GO:0000287">
    <property type="term" value="F:magnesium ion binding"/>
    <property type="evidence" value="ECO:0007669"/>
    <property type="project" value="InterPro"/>
</dbReference>
<feature type="domain" description="Thiamine pyrophosphate enzyme TPP-binding" evidence="5">
    <location>
        <begin position="379"/>
        <end position="516"/>
    </location>
</feature>
<dbReference type="Pfam" id="PF02776">
    <property type="entry name" value="TPP_enzyme_N"/>
    <property type="match status" value="1"/>
</dbReference>
<reference evidence="7 8" key="1">
    <citation type="submission" date="2016-12" db="EMBL/GenBank/DDBJ databases">
        <title>The draft genome sequence of Actinophytocola sp. 11-183.</title>
        <authorList>
            <person name="Wang W."/>
            <person name="Yuan L."/>
        </authorList>
    </citation>
    <scope>NUCLEOTIDE SEQUENCE [LARGE SCALE GENOMIC DNA]</scope>
    <source>
        <strain evidence="7 8">11-183</strain>
    </source>
</reference>
<sequence length="526" mass="55526">MRQTVRDVTRELLRELGLTTIFGNPGTTEIGFLRDFPNDFRYVLGLQESVAVAMADGYAHASGSAVLVNLHSAGGVGHGLGHVFTAYRNNTPMIVLAGQQVRSLMPGEPFLGAMDATLFPRPYVKWAVEPARPQDVPAALAHAHRVATQPPRGPVFVSVPADDWDAECAPLPLRPPVPGFWPDPEAIAGLAAALAVAERPALVAGPGVDAEGAIPDLVALAERTRSLVWASPMAWRGCFPEDHPQFAGFLPPEERGTVEALSHHDLVVVLGAPAFLYHVFRGAAELTLPPLYLVSDDEQVLARASAGVGIRSGVGAAVRALTAVAAEPSRPAPTGRTRRPRPPRSTPLTVDWVFSVLADVLPEDVLLVEEIPSHLLVRREYLPVRAPRTGLLSTGGGALGYGLPAAVGAAIGAPHRPVVAVLGDGSSMYSIQALWTAAREHLPVTFVVLDNAQYAAVDILAGPEGGKMPGVELGGIDFPSLATSLGCRAHRVTHPDDLEPTIATALTTAEPTLVHIPVDPKPTTLY</sequence>
<accession>A0A1Q8CTK8</accession>
<dbReference type="OrthoDB" id="2443624at2"/>
<dbReference type="PANTHER" id="PTHR18968">
    <property type="entry name" value="THIAMINE PYROPHOSPHATE ENZYMES"/>
    <property type="match status" value="1"/>
</dbReference>
<protein>
    <submittedName>
        <fullName evidence="7">Benzoylformate decarboxylase</fullName>
    </submittedName>
</protein>